<dbReference type="AlphaFoldDB" id="U9SII6"/>
<dbReference type="HOGENOM" id="CLU_2905328_0_0_1"/>
<protein>
    <submittedName>
        <fullName evidence="1">Uncharacterized protein</fullName>
    </submittedName>
</protein>
<reference evidence="1" key="1">
    <citation type="submission" date="2013-07" db="EMBL/GenBank/DDBJ databases">
        <title>The genome of an arbuscular mycorrhizal fungus provides insights into the evolution of the oldest plant symbiosis.</title>
        <authorList>
            <consortium name="DOE Joint Genome Institute"/>
            <person name="Tisserant E."/>
            <person name="Malbreil M."/>
            <person name="Kuo A."/>
            <person name="Kohler A."/>
            <person name="Symeonidi A."/>
            <person name="Balestrini R."/>
            <person name="Charron P."/>
            <person name="Duensing N."/>
            <person name="Frei-dit-Frey N."/>
            <person name="Gianinazzi-Pearson V."/>
            <person name="Gilbert B."/>
            <person name="Handa Y."/>
            <person name="Hijri M."/>
            <person name="Kaul R."/>
            <person name="Kawaguchi M."/>
            <person name="Krajinski F."/>
            <person name="Lammers P."/>
            <person name="Lapierre D."/>
            <person name="Masclaux F.G."/>
            <person name="Murat C."/>
            <person name="Morin E."/>
            <person name="Ndikumana S."/>
            <person name="Pagni M."/>
            <person name="Petitpierre D."/>
            <person name="Requena N."/>
            <person name="Rosikiewicz P."/>
            <person name="Riley R."/>
            <person name="Saito K."/>
            <person name="San Clemente H."/>
            <person name="Shapiro H."/>
            <person name="van Tuinen D."/>
            <person name="Becard G."/>
            <person name="Bonfante P."/>
            <person name="Paszkowski U."/>
            <person name="Shachar-Hill Y."/>
            <person name="Young J.P."/>
            <person name="Sanders I.R."/>
            <person name="Henrissat B."/>
            <person name="Rensing S.A."/>
            <person name="Grigoriev I.V."/>
            <person name="Corradi N."/>
            <person name="Roux C."/>
            <person name="Martin F."/>
        </authorList>
    </citation>
    <scope>NUCLEOTIDE SEQUENCE</scope>
    <source>
        <strain evidence="1">DAOM 197198</strain>
    </source>
</reference>
<proteinExistence type="predicted"/>
<accession>U9SII6</accession>
<sequence length="62" mass="7301">MVYRIFAGDHDGVQDTSNEQVRSRKLQEKRIYKCETISLEKLIVKLIVLNLLPKLFLKNLQL</sequence>
<gene>
    <name evidence="1" type="ORF">GLOINDRAFT_341114</name>
</gene>
<name>U9SII6_RHIID</name>
<evidence type="ECO:0000313" key="1">
    <source>
        <dbReference type="EMBL" id="ERZ95664.1"/>
    </source>
</evidence>
<organism evidence="1">
    <name type="scientific">Rhizophagus irregularis (strain DAOM 181602 / DAOM 197198 / MUCL 43194)</name>
    <name type="common">Arbuscular mycorrhizal fungus</name>
    <name type="synonym">Glomus intraradices</name>
    <dbReference type="NCBI Taxonomy" id="747089"/>
    <lineage>
        <taxon>Eukaryota</taxon>
        <taxon>Fungi</taxon>
        <taxon>Fungi incertae sedis</taxon>
        <taxon>Mucoromycota</taxon>
        <taxon>Glomeromycotina</taxon>
        <taxon>Glomeromycetes</taxon>
        <taxon>Glomerales</taxon>
        <taxon>Glomeraceae</taxon>
        <taxon>Rhizophagus</taxon>
    </lineage>
</organism>
<dbReference type="EMBL" id="KI301063">
    <property type="protein sequence ID" value="ERZ95664.1"/>
    <property type="molecule type" value="Genomic_DNA"/>
</dbReference>